<dbReference type="KEGG" id="gan:UMN179_00207"/>
<accession>F4HB12</accession>
<dbReference type="Proteomes" id="UP000006908">
    <property type="component" value="Chromosome"/>
</dbReference>
<organism evidence="1 2">
    <name type="scientific">Gallibacterium anatis (strain UMN179)</name>
    <name type="common">Pasteurella anatis</name>
    <dbReference type="NCBI Taxonomy" id="1005058"/>
    <lineage>
        <taxon>Bacteria</taxon>
        <taxon>Pseudomonadati</taxon>
        <taxon>Pseudomonadota</taxon>
        <taxon>Gammaproteobacteria</taxon>
        <taxon>Pasteurellales</taxon>
        <taxon>Pasteurellaceae</taxon>
        <taxon>Gallibacterium</taxon>
    </lineage>
</organism>
<dbReference type="EMBL" id="CP002667">
    <property type="protein sequence ID" value="AEC16244.1"/>
    <property type="molecule type" value="Genomic_DNA"/>
</dbReference>
<evidence type="ECO:0000313" key="2">
    <source>
        <dbReference type="Proteomes" id="UP000006908"/>
    </source>
</evidence>
<dbReference type="AlphaFoldDB" id="F4HB12"/>
<dbReference type="STRING" id="1005058.UMN179_00207"/>
<dbReference type="HOGENOM" id="CLU_209063_0_1_6"/>
<name>F4HB12_GALAU</name>
<proteinExistence type="predicted"/>
<evidence type="ECO:0000313" key="1">
    <source>
        <dbReference type="EMBL" id="AEC16244.1"/>
    </source>
</evidence>
<sequence>MVFGWQPSEFQQMTLEELMQWHEKAVNRYQYLQPRWE</sequence>
<reference evidence="1 2" key="1">
    <citation type="journal article" date="2011" name="J. Bacteriol.">
        <title>Complete genome sequence of Gallibacterium anatis strain UMN179, isolated from a laying hen with peritonitis.</title>
        <authorList>
            <person name="Johnson T.J."/>
            <person name="Fernandez-Alarcon C."/>
            <person name="Bojesen A.M."/>
            <person name="Nolan L.K."/>
            <person name="Trampel D.W."/>
            <person name="Seemann T."/>
        </authorList>
    </citation>
    <scope>NUCLEOTIDE SEQUENCE [LARGE SCALE GENOMIC DNA]</scope>
    <source>
        <strain evidence="1 2">UMN179</strain>
    </source>
</reference>
<dbReference type="Pfam" id="PF06528">
    <property type="entry name" value="Phage_P2_GpE"/>
    <property type="match status" value="1"/>
</dbReference>
<protein>
    <submittedName>
        <fullName evidence="1">Phage P2 protein GpE</fullName>
    </submittedName>
</protein>
<gene>
    <name evidence="1" type="ordered locus">UMN179_00207</name>
</gene>
<dbReference type="InterPro" id="IPR009493">
    <property type="entry name" value="P2_GpE"/>
</dbReference>